<name>A0A9P1JUZ3_9PROT</name>
<dbReference type="InterPro" id="IPR009872">
    <property type="entry name" value="DUF1427"/>
</dbReference>
<dbReference type="EMBL" id="HE577328">
    <property type="protein sequence ID" value="CCD00273.1"/>
    <property type="molecule type" value="Genomic_DNA"/>
</dbReference>
<evidence type="ECO:0008006" key="4">
    <source>
        <dbReference type="Google" id="ProtNLM"/>
    </source>
</evidence>
<gene>
    <name evidence="2" type="ORF">AZOBR_p170029</name>
</gene>
<feature type="compositionally biased region" description="Low complexity" evidence="1">
    <location>
        <begin position="90"/>
        <end position="99"/>
    </location>
</feature>
<dbReference type="AlphaFoldDB" id="A0A9P1JUZ3"/>
<dbReference type="KEGG" id="abs:AZOBR_p170029"/>
<sequence>MMPYLLSLGAGILVGVLYALLGVRSPAPPTIALIGLLGMLVGEQAVPVVKRLIAGQPVLAFIQNDCARHILGPQAGSATAPDATTPPAPAVDAPPRGRA</sequence>
<keyword evidence="3" id="KW-1185">Reference proteome</keyword>
<dbReference type="InterPro" id="IPR020017">
    <property type="entry name" value="XapX_domain"/>
</dbReference>
<dbReference type="Proteomes" id="UP000007319">
    <property type="component" value="Plasmid AZOBR_p1"/>
</dbReference>
<accession>A0A9P1JUZ3</accession>
<feature type="region of interest" description="Disordered" evidence="1">
    <location>
        <begin position="73"/>
        <end position="99"/>
    </location>
</feature>
<evidence type="ECO:0000313" key="3">
    <source>
        <dbReference type="Proteomes" id="UP000007319"/>
    </source>
</evidence>
<proteinExistence type="predicted"/>
<reference evidence="2 3" key="1">
    <citation type="journal article" date="2011" name="PLoS Genet.">
        <title>Azospirillum genomes reveal transition of bacteria from aquatic to terrestrial environments.</title>
        <authorList>
            <person name="Wisniewski-Dye F."/>
            <person name="Borziak K."/>
            <person name="Khalsa-Moyers G."/>
            <person name="Alexandre G."/>
            <person name="Sukharnikov L.O."/>
            <person name="Wuichet K."/>
            <person name="Hurst G.B."/>
            <person name="McDonald W.H."/>
            <person name="Robertson J.S."/>
            <person name="Barbe V."/>
            <person name="Calteau A."/>
            <person name="Rouy Z."/>
            <person name="Mangenot S."/>
            <person name="Prigent-Combaret C."/>
            <person name="Normand P."/>
            <person name="Boyer M."/>
            <person name="Siguier P."/>
            <person name="Dessaux Y."/>
            <person name="Elmerich C."/>
            <person name="Condemine G."/>
            <person name="Krishnen G."/>
            <person name="Kennedy I."/>
            <person name="Paterson A.H."/>
            <person name="Gonzalez V."/>
            <person name="Mavingui P."/>
            <person name="Zhulin I.B."/>
        </authorList>
    </citation>
    <scope>NUCLEOTIDE SEQUENCE [LARGE SCALE GENOMIC DNA]</scope>
    <source>
        <strain evidence="2 3">Sp245</strain>
    </source>
</reference>
<keyword evidence="2" id="KW-0614">Plasmid</keyword>
<protein>
    <recommendedName>
        <fullName evidence="4">XapX domain-containing protein</fullName>
    </recommendedName>
</protein>
<organism evidence="2 3">
    <name type="scientific">Azospirillum baldaniorum</name>
    <dbReference type="NCBI Taxonomy" id="1064539"/>
    <lineage>
        <taxon>Bacteria</taxon>
        <taxon>Pseudomonadati</taxon>
        <taxon>Pseudomonadota</taxon>
        <taxon>Alphaproteobacteria</taxon>
        <taxon>Rhodospirillales</taxon>
        <taxon>Azospirillaceae</taxon>
        <taxon>Azospirillum</taxon>
    </lineage>
</organism>
<evidence type="ECO:0000313" key="2">
    <source>
        <dbReference type="EMBL" id="CCD00273.1"/>
    </source>
</evidence>
<dbReference type="NCBIfam" id="TIGR03510">
    <property type="entry name" value="XapX"/>
    <property type="match status" value="1"/>
</dbReference>
<evidence type="ECO:0000256" key="1">
    <source>
        <dbReference type="SAM" id="MobiDB-lite"/>
    </source>
</evidence>
<geneLocation type="plasmid" evidence="2 3">
    <name>AZOBR_p1</name>
</geneLocation>
<dbReference type="Pfam" id="PF07235">
    <property type="entry name" value="DUF1427"/>
    <property type="match status" value="1"/>
</dbReference>
<dbReference type="RefSeq" id="WP_014197757.1">
    <property type="nucleotide sequence ID" value="NC_016594.1"/>
</dbReference>